<keyword evidence="2" id="KW-1185">Reference proteome</keyword>
<dbReference type="GO" id="GO:0042601">
    <property type="term" value="C:endospore-forming forespore"/>
    <property type="evidence" value="ECO:0007669"/>
    <property type="project" value="TreeGrafter"/>
</dbReference>
<sequence>MLESEVFSFQQCLSKSNIKLVKNDNSNDILGNITEDKVLEQIDSMYLFHIAVLNCNESASKLIPNKIGKTVEKYKMRIKNLKRDLKSFKSKNSVNQFENMVLQSSDSYLSRAEKCIDIINHCNYIGLVKRSMRRFEICLGNTYFDNLRKNNEIEINNLKKCAYNMLEMDGVYLISKLKRNGSHIDLEKIISYFCKVEGFDNNSNSFIKALVSYPHVYMKCCERYRLSKKQWDINEYVMSLNRAIEQDGNSIL</sequence>
<dbReference type="Gene3D" id="3.90.1200.10">
    <property type="match status" value="1"/>
</dbReference>
<dbReference type="EMBL" id="CP003261">
    <property type="protein sequence ID" value="AGK95367.1"/>
    <property type="molecule type" value="Genomic_DNA"/>
</dbReference>
<dbReference type="PATRIC" id="fig|86416.3.peg.283"/>
<dbReference type="RefSeq" id="WP_015613694.1">
    <property type="nucleotide sequence ID" value="NC_021182.1"/>
</dbReference>
<dbReference type="PANTHER" id="PTHR39179:SF1">
    <property type="entry name" value="SPORE COAT PROTEIN I"/>
    <property type="match status" value="1"/>
</dbReference>
<dbReference type="InterPro" id="IPR047175">
    <property type="entry name" value="CotS-like"/>
</dbReference>
<evidence type="ECO:0000313" key="1">
    <source>
        <dbReference type="EMBL" id="AGK95367.1"/>
    </source>
</evidence>
<dbReference type="eggNOG" id="ENOG5033MY5">
    <property type="taxonomic scope" value="Bacteria"/>
</dbReference>
<dbReference type="PANTHER" id="PTHR39179">
    <property type="entry name" value="SPORE COAT PROTEIN I"/>
    <property type="match status" value="1"/>
</dbReference>
<dbReference type="Proteomes" id="UP000013523">
    <property type="component" value="Chromosome"/>
</dbReference>
<evidence type="ECO:0008006" key="3">
    <source>
        <dbReference type="Google" id="ProtNLM"/>
    </source>
</evidence>
<name>R4JX20_CLOPA</name>
<dbReference type="HOGENOM" id="CLU_089578_0_0_9"/>
<reference evidence="1 2" key="1">
    <citation type="submission" date="2012-01" db="EMBL/GenBank/DDBJ databases">
        <title>Complete sequence of chromosome of Clostridium pasteurianum BC1.</title>
        <authorList>
            <consortium name="US DOE Joint Genome Institute"/>
            <person name="Lucas S."/>
            <person name="Han J."/>
            <person name="Lapidus A."/>
            <person name="Cheng J.-F."/>
            <person name="Goodwin L."/>
            <person name="Pitluck S."/>
            <person name="Peters L."/>
            <person name="Mikhailova N."/>
            <person name="Teshima H."/>
            <person name="Detter J.C."/>
            <person name="Han C."/>
            <person name="Tapia R."/>
            <person name="Land M."/>
            <person name="Hauser L."/>
            <person name="Kyrpides N."/>
            <person name="Ivanova N."/>
            <person name="Pagani I."/>
            <person name="Dunn J."/>
            <person name="Taghavi S."/>
            <person name="Francis A."/>
            <person name="van der Lelie D."/>
            <person name="Woyke T."/>
        </authorList>
    </citation>
    <scope>NUCLEOTIDE SEQUENCE [LARGE SCALE GENOMIC DNA]</scope>
    <source>
        <strain evidence="1 2">BC1</strain>
    </source>
</reference>
<gene>
    <name evidence="1" type="ORF">Clopa_0305</name>
</gene>
<dbReference type="OrthoDB" id="1928514at2"/>
<dbReference type="AlphaFoldDB" id="R4JX20"/>
<dbReference type="STRING" id="86416.Clopa_0305"/>
<evidence type="ECO:0000313" key="2">
    <source>
        <dbReference type="Proteomes" id="UP000013523"/>
    </source>
</evidence>
<organism evidence="1 2">
    <name type="scientific">Clostridium pasteurianum BC1</name>
    <dbReference type="NCBI Taxonomy" id="86416"/>
    <lineage>
        <taxon>Bacteria</taxon>
        <taxon>Bacillati</taxon>
        <taxon>Bacillota</taxon>
        <taxon>Clostridia</taxon>
        <taxon>Eubacteriales</taxon>
        <taxon>Clostridiaceae</taxon>
        <taxon>Clostridium</taxon>
    </lineage>
</organism>
<accession>R4JX20</accession>
<protein>
    <recommendedName>
        <fullName evidence="3">Spore coat protein</fullName>
    </recommendedName>
</protein>
<dbReference type="KEGG" id="cpas:Clopa_0305"/>
<proteinExistence type="predicted"/>